<proteinExistence type="predicted"/>
<organism evidence="4 5">
    <name type="scientific">Amycolatopsis suaedae</name>
    <dbReference type="NCBI Taxonomy" id="2510978"/>
    <lineage>
        <taxon>Bacteria</taxon>
        <taxon>Bacillati</taxon>
        <taxon>Actinomycetota</taxon>
        <taxon>Actinomycetes</taxon>
        <taxon>Pseudonocardiales</taxon>
        <taxon>Pseudonocardiaceae</taxon>
        <taxon>Amycolatopsis</taxon>
    </lineage>
</organism>
<dbReference type="Gene3D" id="3.10.350.10">
    <property type="entry name" value="LysM domain"/>
    <property type="match status" value="1"/>
</dbReference>
<keyword evidence="2" id="KW-1133">Transmembrane helix</keyword>
<name>A0A4Q7IZM2_9PSEU</name>
<evidence type="ECO:0000256" key="1">
    <source>
        <dbReference type="SAM" id="MobiDB-lite"/>
    </source>
</evidence>
<feature type="compositionally biased region" description="Low complexity" evidence="1">
    <location>
        <begin position="155"/>
        <end position="170"/>
    </location>
</feature>
<evidence type="ECO:0000313" key="4">
    <source>
        <dbReference type="EMBL" id="RZQ59937.1"/>
    </source>
</evidence>
<dbReference type="OrthoDB" id="3699712at2"/>
<feature type="domain" description="LysM" evidence="3">
    <location>
        <begin position="119"/>
        <end position="168"/>
    </location>
</feature>
<reference evidence="4 5" key="1">
    <citation type="submission" date="2019-02" db="EMBL/GenBank/DDBJ databases">
        <title>Draft genome sequence of Amycolatopsis sp. 8-3EHSu isolated from roots of Suaeda maritima.</title>
        <authorList>
            <person name="Duangmal K."/>
            <person name="Chantavorakit T."/>
        </authorList>
    </citation>
    <scope>NUCLEOTIDE SEQUENCE [LARGE SCALE GENOMIC DNA]</scope>
    <source>
        <strain evidence="4 5">8-3EHSu</strain>
    </source>
</reference>
<keyword evidence="2" id="KW-0812">Transmembrane</keyword>
<evidence type="ECO:0000313" key="5">
    <source>
        <dbReference type="Proteomes" id="UP000292003"/>
    </source>
</evidence>
<sequence>MTVLVRREGTRGVDAYPGLGEDVRRPAHTGYPGHTVVRRRRGEPSRPPTRARVVAGRHGYRPVSCGPREVPRRWPWLIALGLAVGLAVAGLGLLAQALQGPSAGSGEGPVPVQTRVVAVAPGDTLWDLAVRFAPASDPDAVVARIAELNGLASDEPGPLSPGLPLEVPAG</sequence>
<evidence type="ECO:0000259" key="3">
    <source>
        <dbReference type="Pfam" id="PF01476"/>
    </source>
</evidence>
<feature type="transmembrane region" description="Helical" evidence="2">
    <location>
        <begin position="76"/>
        <end position="95"/>
    </location>
</feature>
<dbReference type="EMBL" id="SFCC01000020">
    <property type="protein sequence ID" value="RZQ59937.1"/>
    <property type="molecule type" value="Genomic_DNA"/>
</dbReference>
<comment type="caution">
    <text evidence="4">The sequence shown here is derived from an EMBL/GenBank/DDBJ whole genome shotgun (WGS) entry which is preliminary data.</text>
</comment>
<dbReference type="RefSeq" id="WP_130479200.1">
    <property type="nucleotide sequence ID" value="NZ_SFCC01000020.1"/>
</dbReference>
<dbReference type="AlphaFoldDB" id="A0A4Q7IZM2"/>
<accession>A0A4Q7IZM2</accession>
<feature type="region of interest" description="Disordered" evidence="1">
    <location>
        <begin position="151"/>
        <end position="170"/>
    </location>
</feature>
<keyword evidence="2" id="KW-0472">Membrane</keyword>
<feature type="region of interest" description="Disordered" evidence="1">
    <location>
        <begin position="16"/>
        <end position="50"/>
    </location>
</feature>
<evidence type="ECO:0000256" key="2">
    <source>
        <dbReference type="SAM" id="Phobius"/>
    </source>
</evidence>
<protein>
    <submittedName>
        <fullName evidence="4">LysM peptidoglycan-binding domain-containing protein</fullName>
    </submittedName>
</protein>
<keyword evidence="5" id="KW-1185">Reference proteome</keyword>
<dbReference type="CDD" id="cd00118">
    <property type="entry name" value="LysM"/>
    <property type="match status" value="1"/>
</dbReference>
<dbReference type="Proteomes" id="UP000292003">
    <property type="component" value="Unassembled WGS sequence"/>
</dbReference>
<dbReference type="Pfam" id="PF01476">
    <property type="entry name" value="LysM"/>
    <property type="match status" value="1"/>
</dbReference>
<dbReference type="InterPro" id="IPR018392">
    <property type="entry name" value="LysM"/>
</dbReference>
<gene>
    <name evidence="4" type="ORF">EWH70_31390</name>
</gene>
<dbReference type="InterPro" id="IPR036779">
    <property type="entry name" value="LysM_dom_sf"/>
</dbReference>